<feature type="domain" description="CCHC-type" evidence="2">
    <location>
        <begin position="20"/>
        <end position="35"/>
    </location>
</feature>
<dbReference type="PROSITE" id="PS50158">
    <property type="entry name" value="ZF_CCHC"/>
    <property type="match status" value="1"/>
</dbReference>
<evidence type="ECO:0000313" key="3">
    <source>
        <dbReference type="EMBL" id="KAK2814282.1"/>
    </source>
</evidence>
<accession>A0AA88LMC4</accession>
<dbReference type="GO" id="GO:0003676">
    <property type="term" value="F:nucleic acid binding"/>
    <property type="evidence" value="ECO:0007669"/>
    <property type="project" value="InterPro"/>
</dbReference>
<keyword evidence="1" id="KW-0863">Zinc-finger</keyword>
<dbReference type="SUPFAM" id="SSF57756">
    <property type="entry name" value="Retrovirus zinc finger-like domains"/>
    <property type="match status" value="1"/>
</dbReference>
<organism evidence="3 4">
    <name type="scientific">Channa striata</name>
    <name type="common">Snakehead murrel</name>
    <name type="synonym">Ophicephalus striatus</name>
    <dbReference type="NCBI Taxonomy" id="64152"/>
    <lineage>
        <taxon>Eukaryota</taxon>
        <taxon>Metazoa</taxon>
        <taxon>Chordata</taxon>
        <taxon>Craniata</taxon>
        <taxon>Vertebrata</taxon>
        <taxon>Euteleostomi</taxon>
        <taxon>Actinopterygii</taxon>
        <taxon>Neopterygii</taxon>
        <taxon>Teleostei</taxon>
        <taxon>Neoteleostei</taxon>
        <taxon>Acanthomorphata</taxon>
        <taxon>Anabantaria</taxon>
        <taxon>Anabantiformes</taxon>
        <taxon>Channoidei</taxon>
        <taxon>Channidae</taxon>
        <taxon>Channa</taxon>
    </lineage>
</organism>
<dbReference type="InterPro" id="IPR036875">
    <property type="entry name" value="Znf_CCHC_sf"/>
</dbReference>
<proteinExistence type="predicted"/>
<dbReference type="Gene3D" id="4.10.60.10">
    <property type="entry name" value="Zinc finger, CCHC-type"/>
    <property type="match status" value="1"/>
</dbReference>
<evidence type="ECO:0000313" key="4">
    <source>
        <dbReference type="Proteomes" id="UP001187415"/>
    </source>
</evidence>
<keyword evidence="4" id="KW-1185">Reference proteome</keyword>
<dbReference type="PANTHER" id="PTHR47306">
    <property type="entry name" value="SI:CH211-178J18.4-RELATED"/>
    <property type="match status" value="1"/>
</dbReference>
<keyword evidence="1" id="KW-0479">Metal-binding</keyword>
<comment type="caution">
    <text evidence="3">The sequence shown here is derived from an EMBL/GenBank/DDBJ whole genome shotgun (WGS) entry which is preliminary data.</text>
</comment>
<gene>
    <name evidence="3" type="ORF">Q5P01_000645</name>
</gene>
<dbReference type="GO" id="GO:0008270">
    <property type="term" value="F:zinc ion binding"/>
    <property type="evidence" value="ECO:0007669"/>
    <property type="project" value="UniProtKB-KW"/>
</dbReference>
<dbReference type="EMBL" id="JAUPFM010000066">
    <property type="protein sequence ID" value="KAK2814282.1"/>
    <property type="molecule type" value="Genomic_DNA"/>
</dbReference>
<dbReference type="AlphaFoldDB" id="A0AA88LMC4"/>
<evidence type="ECO:0000259" key="2">
    <source>
        <dbReference type="PROSITE" id="PS50158"/>
    </source>
</evidence>
<dbReference type="InterPro" id="IPR001878">
    <property type="entry name" value="Znf_CCHC"/>
</dbReference>
<keyword evidence="1" id="KW-0862">Zinc</keyword>
<sequence length="266" mass="29886">MTATGAEYFRVVHNNQIKVCRICLQLGHVVRDCPEFTCFKCDKQGIIRESAGIEGMESTRVGYEGDQLLGSLLPSPEIVSQSKMTPSSGWDTAGVLPGASCGSLTEPSTSNFSGMHCNMQQMGLYEKFPSDTPILVEFKKYLVEHLEVPNCQQEVDNVSRMLRYMQPTGDRVNMDFLKKSTETKDYIVSLKRAKLLPATILNYIKNMIRFVQFLLTRDVDDQDFHIGCQAYITLLNTLRKPVSKAHSKVTCKTSYDRLCGGSEDNQ</sequence>
<dbReference type="Proteomes" id="UP001187415">
    <property type="component" value="Unassembled WGS sequence"/>
</dbReference>
<dbReference type="PANTHER" id="PTHR47306:SF2">
    <property type="entry name" value="CORE-BINDING (CB) DOMAIN-CONTAINING PROTEIN"/>
    <property type="match status" value="1"/>
</dbReference>
<protein>
    <recommendedName>
        <fullName evidence="2">CCHC-type domain-containing protein</fullName>
    </recommendedName>
</protein>
<name>A0AA88LMC4_CHASR</name>
<reference evidence="3" key="1">
    <citation type="submission" date="2023-07" db="EMBL/GenBank/DDBJ databases">
        <title>Chromosome-level Genome Assembly of Striped Snakehead (Channa striata).</title>
        <authorList>
            <person name="Liu H."/>
        </authorList>
    </citation>
    <scope>NUCLEOTIDE SEQUENCE</scope>
    <source>
        <strain evidence="3">Gz</strain>
        <tissue evidence="3">Muscle</tissue>
    </source>
</reference>
<evidence type="ECO:0000256" key="1">
    <source>
        <dbReference type="PROSITE-ProRule" id="PRU00047"/>
    </source>
</evidence>